<organism evidence="4 5">
    <name type="scientific">Faecalicatena orotica</name>
    <dbReference type="NCBI Taxonomy" id="1544"/>
    <lineage>
        <taxon>Bacteria</taxon>
        <taxon>Bacillati</taxon>
        <taxon>Bacillota</taxon>
        <taxon>Clostridia</taxon>
        <taxon>Lachnospirales</taxon>
        <taxon>Lachnospiraceae</taxon>
        <taxon>Faecalicatena</taxon>
    </lineage>
</organism>
<evidence type="ECO:0000256" key="2">
    <source>
        <dbReference type="PROSITE-ProRule" id="PRU00335"/>
    </source>
</evidence>
<dbReference type="PROSITE" id="PS50977">
    <property type="entry name" value="HTH_TETR_2"/>
    <property type="match status" value="1"/>
</dbReference>
<protein>
    <submittedName>
        <fullName evidence="4">AcrR family transcriptional regulator</fullName>
    </submittedName>
</protein>
<proteinExistence type="predicted"/>
<dbReference type="RefSeq" id="WP_109731894.1">
    <property type="nucleotide sequence ID" value="NZ_BAAACK010000003.1"/>
</dbReference>
<name>A0A2Y9BEZ7_9FIRM</name>
<dbReference type="AlphaFoldDB" id="A0A2Y9BEZ7"/>
<evidence type="ECO:0000313" key="5">
    <source>
        <dbReference type="Proteomes" id="UP000245845"/>
    </source>
</evidence>
<dbReference type="InterPro" id="IPR009057">
    <property type="entry name" value="Homeodomain-like_sf"/>
</dbReference>
<evidence type="ECO:0000313" key="4">
    <source>
        <dbReference type="EMBL" id="PWJ28725.1"/>
    </source>
</evidence>
<feature type="DNA-binding region" description="H-T-H motif" evidence="2">
    <location>
        <begin position="32"/>
        <end position="51"/>
    </location>
</feature>
<keyword evidence="5" id="KW-1185">Reference proteome</keyword>
<dbReference type="GO" id="GO:0003677">
    <property type="term" value="F:DNA binding"/>
    <property type="evidence" value="ECO:0007669"/>
    <property type="project" value="UniProtKB-UniRule"/>
</dbReference>
<reference evidence="4 5" key="1">
    <citation type="submission" date="2018-05" db="EMBL/GenBank/DDBJ databases">
        <title>The Hungate 1000. A catalogue of reference genomes from the rumen microbiome.</title>
        <authorList>
            <person name="Kelly W."/>
        </authorList>
    </citation>
    <scope>NUCLEOTIDE SEQUENCE [LARGE SCALE GENOMIC DNA]</scope>
    <source>
        <strain evidence="4 5">NLAE-zl-C242</strain>
    </source>
</reference>
<gene>
    <name evidence="4" type="ORF">A8806_108240</name>
</gene>
<dbReference type="SUPFAM" id="SSF46689">
    <property type="entry name" value="Homeodomain-like"/>
    <property type="match status" value="1"/>
</dbReference>
<evidence type="ECO:0000259" key="3">
    <source>
        <dbReference type="PROSITE" id="PS50977"/>
    </source>
</evidence>
<evidence type="ECO:0000256" key="1">
    <source>
        <dbReference type="ARBA" id="ARBA00023125"/>
    </source>
</evidence>
<dbReference type="EMBL" id="QGDL01000008">
    <property type="protein sequence ID" value="PWJ28725.1"/>
    <property type="molecule type" value="Genomic_DNA"/>
</dbReference>
<dbReference type="InterPro" id="IPR001647">
    <property type="entry name" value="HTH_TetR"/>
</dbReference>
<comment type="caution">
    <text evidence="4">The sequence shown here is derived from an EMBL/GenBank/DDBJ whole genome shotgun (WGS) entry which is preliminary data.</text>
</comment>
<dbReference type="OrthoDB" id="9810250at2"/>
<sequence>MNKQPEITDATKEAFITAFFRLAEIKNIYKITIKEITNLAGYNRTTFYRYFEDVFNLIEYAEDQFIDGMLSVLLPQVQMSPVLDNHFFQLFLEHFYASKDRLGILLSDSNRAAFIRRLQQRLQVSLNIPISTSVHNRVIMDIYFNGIFSAIIHQIQHPDEMSDEELLSIISSLFTKWYWPAINGKKM</sequence>
<dbReference type="Proteomes" id="UP000245845">
    <property type="component" value="Unassembled WGS sequence"/>
</dbReference>
<keyword evidence="1 2" id="KW-0238">DNA-binding</keyword>
<dbReference type="Gene3D" id="1.10.357.10">
    <property type="entry name" value="Tetracycline Repressor, domain 2"/>
    <property type="match status" value="1"/>
</dbReference>
<feature type="domain" description="HTH tetR-type" evidence="3">
    <location>
        <begin position="9"/>
        <end position="69"/>
    </location>
</feature>
<accession>A0A2Y9BEZ7</accession>